<protein>
    <submittedName>
        <fullName evidence="1">Uncharacterized protein</fullName>
    </submittedName>
</protein>
<proteinExistence type="predicted"/>
<keyword evidence="2" id="KW-1185">Reference proteome</keyword>
<dbReference type="Proteomes" id="UP001163603">
    <property type="component" value="Chromosome 9"/>
</dbReference>
<reference evidence="2" key="1">
    <citation type="journal article" date="2023" name="G3 (Bethesda)">
        <title>Genome assembly and association tests identify interacting loci associated with vigor, precocity, and sex in interspecific pistachio rootstocks.</title>
        <authorList>
            <person name="Palmer W."/>
            <person name="Jacygrad E."/>
            <person name="Sagayaradj S."/>
            <person name="Cavanaugh K."/>
            <person name="Han R."/>
            <person name="Bertier L."/>
            <person name="Beede B."/>
            <person name="Kafkas S."/>
            <person name="Golino D."/>
            <person name="Preece J."/>
            <person name="Michelmore R."/>
        </authorList>
    </citation>
    <scope>NUCLEOTIDE SEQUENCE [LARGE SCALE GENOMIC DNA]</scope>
</reference>
<gene>
    <name evidence="1" type="ORF">Pint_35093</name>
</gene>
<dbReference type="EMBL" id="CM047744">
    <property type="protein sequence ID" value="KAJ0028576.1"/>
    <property type="molecule type" value="Genomic_DNA"/>
</dbReference>
<evidence type="ECO:0000313" key="2">
    <source>
        <dbReference type="Proteomes" id="UP001163603"/>
    </source>
</evidence>
<organism evidence="1 2">
    <name type="scientific">Pistacia integerrima</name>
    <dbReference type="NCBI Taxonomy" id="434235"/>
    <lineage>
        <taxon>Eukaryota</taxon>
        <taxon>Viridiplantae</taxon>
        <taxon>Streptophyta</taxon>
        <taxon>Embryophyta</taxon>
        <taxon>Tracheophyta</taxon>
        <taxon>Spermatophyta</taxon>
        <taxon>Magnoliopsida</taxon>
        <taxon>eudicotyledons</taxon>
        <taxon>Gunneridae</taxon>
        <taxon>Pentapetalae</taxon>
        <taxon>rosids</taxon>
        <taxon>malvids</taxon>
        <taxon>Sapindales</taxon>
        <taxon>Anacardiaceae</taxon>
        <taxon>Pistacia</taxon>
    </lineage>
</organism>
<accession>A0ACC0Y5F4</accession>
<name>A0ACC0Y5F4_9ROSI</name>
<comment type="caution">
    <text evidence="1">The sequence shown here is derived from an EMBL/GenBank/DDBJ whole genome shotgun (WGS) entry which is preliminary data.</text>
</comment>
<sequence length="96" mass="11552">MFNCYLRIFSCPVVFCHLCNTNGYSPQTLSAQKLLNYKPEKSSIWIVERKRERKYCLALLLLYLSFHSHSYIYIWSRVREKKGGLLILILQRMMER</sequence>
<evidence type="ECO:0000313" key="1">
    <source>
        <dbReference type="EMBL" id="KAJ0028576.1"/>
    </source>
</evidence>